<evidence type="ECO:0000256" key="14">
    <source>
        <dbReference type="ARBA" id="ARBA00049255"/>
    </source>
</evidence>
<evidence type="ECO:0000313" key="20">
    <source>
        <dbReference type="EMBL" id="KAB7730384.1"/>
    </source>
</evidence>
<evidence type="ECO:0000256" key="7">
    <source>
        <dbReference type="ARBA" id="ARBA00022723"/>
    </source>
</evidence>
<dbReference type="EC" id="6.1.1.20" evidence="15"/>
<dbReference type="Gene3D" id="3.30.930.10">
    <property type="entry name" value="Bira Bifunctional Protein, Domain 2"/>
    <property type="match status" value="1"/>
</dbReference>
<dbReference type="InterPro" id="IPR004532">
    <property type="entry name" value="Phe-tRNA-ligase_IIc_bsu_bact"/>
</dbReference>
<evidence type="ECO:0000259" key="18">
    <source>
        <dbReference type="PROSITE" id="PS51447"/>
    </source>
</evidence>
<dbReference type="PROSITE" id="PS51483">
    <property type="entry name" value="B5"/>
    <property type="match status" value="1"/>
</dbReference>
<dbReference type="Gene3D" id="2.40.50.140">
    <property type="entry name" value="Nucleic acid-binding proteins"/>
    <property type="match status" value="1"/>
</dbReference>
<dbReference type="InterPro" id="IPR020825">
    <property type="entry name" value="Phe-tRNA_synthase-like_B3/B4"/>
</dbReference>
<comment type="similarity">
    <text evidence="2 15">Belongs to the phenylalanyl-tRNA synthetase beta subunit family. Type 1 subfamily.</text>
</comment>
<dbReference type="Pfam" id="PF03483">
    <property type="entry name" value="B3_4"/>
    <property type="match status" value="1"/>
</dbReference>
<evidence type="ECO:0000256" key="4">
    <source>
        <dbReference type="ARBA" id="ARBA00022490"/>
    </source>
</evidence>
<feature type="binding site" evidence="15">
    <location>
        <position position="484"/>
    </location>
    <ligand>
        <name>Mg(2+)</name>
        <dbReference type="ChEBI" id="CHEBI:18420"/>
        <note>shared with alpha subunit</note>
    </ligand>
</feature>
<dbReference type="GO" id="GO:0000287">
    <property type="term" value="F:magnesium ion binding"/>
    <property type="evidence" value="ECO:0007669"/>
    <property type="project" value="UniProtKB-UniRule"/>
</dbReference>
<dbReference type="InterPro" id="IPR009061">
    <property type="entry name" value="DNA-bd_dom_put_sf"/>
</dbReference>
<organism evidence="20 21">
    <name type="scientific">Rudanella paleaurantiibacter</name>
    <dbReference type="NCBI Taxonomy" id="2614655"/>
    <lineage>
        <taxon>Bacteria</taxon>
        <taxon>Pseudomonadati</taxon>
        <taxon>Bacteroidota</taxon>
        <taxon>Cytophagia</taxon>
        <taxon>Cytophagales</taxon>
        <taxon>Cytophagaceae</taxon>
        <taxon>Rudanella</taxon>
    </lineage>
</organism>
<dbReference type="InterPro" id="IPR033714">
    <property type="entry name" value="tRNA_bind_bactPheRS"/>
</dbReference>
<dbReference type="Gene3D" id="3.30.56.10">
    <property type="match status" value="2"/>
</dbReference>
<comment type="subunit">
    <text evidence="3 15">Tetramer of two alpha and two beta subunits.</text>
</comment>
<evidence type="ECO:0000256" key="6">
    <source>
        <dbReference type="ARBA" id="ARBA00022598"/>
    </source>
</evidence>
<dbReference type="PROSITE" id="PS50886">
    <property type="entry name" value="TRBD"/>
    <property type="match status" value="1"/>
</dbReference>
<reference evidence="20 21" key="1">
    <citation type="submission" date="2019-10" db="EMBL/GenBank/DDBJ databases">
        <title>Rudanella paleaurantiibacter sp. nov., isolated from sludge.</title>
        <authorList>
            <person name="Xu S.Q."/>
        </authorList>
    </citation>
    <scope>NUCLEOTIDE SEQUENCE [LARGE SCALE GENOMIC DNA]</scope>
    <source>
        <strain evidence="20 21">HX-22-17</strain>
    </source>
</reference>
<dbReference type="FunFam" id="3.30.70.380:FF:000001">
    <property type="entry name" value="Phenylalanine--tRNA ligase beta subunit"/>
    <property type="match status" value="1"/>
</dbReference>
<evidence type="ECO:0000259" key="19">
    <source>
        <dbReference type="PROSITE" id="PS51483"/>
    </source>
</evidence>
<protein>
    <recommendedName>
        <fullName evidence="15">Phenylalanine--tRNA ligase beta subunit</fullName>
        <ecNumber evidence="15">6.1.1.20</ecNumber>
    </recommendedName>
    <alternativeName>
        <fullName evidence="15">Phenylalanyl-tRNA synthetase beta subunit</fullName>
        <shortName evidence="15">PheRS</shortName>
    </alternativeName>
</protein>
<feature type="domain" description="B5" evidence="19">
    <location>
        <begin position="419"/>
        <end position="500"/>
    </location>
</feature>
<dbReference type="Proteomes" id="UP000488299">
    <property type="component" value="Unassembled WGS sequence"/>
</dbReference>
<dbReference type="InterPro" id="IPR036690">
    <property type="entry name" value="Fdx_antiC-bd_sf"/>
</dbReference>
<evidence type="ECO:0000256" key="11">
    <source>
        <dbReference type="ARBA" id="ARBA00022884"/>
    </source>
</evidence>
<dbReference type="SUPFAM" id="SSF54991">
    <property type="entry name" value="Anticodon-binding domain of PheRS"/>
    <property type="match status" value="1"/>
</dbReference>
<dbReference type="Pfam" id="PF03484">
    <property type="entry name" value="B5"/>
    <property type="match status" value="1"/>
</dbReference>
<dbReference type="InterPro" id="IPR045060">
    <property type="entry name" value="Phe-tRNA-ligase_IIc_bsu"/>
</dbReference>
<evidence type="ECO:0000256" key="1">
    <source>
        <dbReference type="ARBA" id="ARBA00004496"/>
    </source>
</evidence>
<comment type="catalytic activity">
    <reaction evidence="14 15">
        <text>tRNA(Phe) + L-phenylalanine + ATP = L-phenylalanyl-tRNA(Phe) + AMP + diphosphate + H(+)</text>
        <dbReference type="Rhea" id="RHEA:19413"/>
        <dbReference type="Rhea" id="RHEA-COMP:9668"/>
        <dbReference type="Rhea" id="RHEA-COMP:9699"/>
        <dbReference type="ChEBI" id="CHEBI:15378"/>
        <dbReference type="ChEBI" id="CHEBI:30616"/>
        <dbReference type="ChEBI" id="CHEBI:33019"/>
        <dbReference type="ChEBI" id="CHEBI:58095"/>
        <dbReference type="ChEBI" id="CHEBI:78442"/>
        <dbReference type="ChEBI" id="CHEBI:78531"/>
        <dbReference type="ChEBI" id="CHEBI:456215"/>
        <dbReference type="EC" id="6.1.1.20"/>
    </reaction>
</comment>
<gene>
    <name evidence="15" type="primary">pheT</name>
    <name evidence="20" type="ORF">F5984_14630</name>
</gene>
<dbReference type="Pfam" id="PF03147">
    <property type="entry name" value="FDX-ACB"/>
    <property type="match status" value="1"/>
</dbReference>
<dbReference type="GO" id="GO:0004826">
    <property type="term" value="F:phenylalanine-tRNA ligase activity"/>
    <property type="evidence" value="ECO:0007669"/>
    <property type="project" value="UniProtKB-UniRule"/>
</dbReference>
<accession>A0A7J5TZ23</accession>
<evidence type="ECO:0000256" key="15">
    <source>
        <dbReference type="HAMAP-Rule" id="MF_00283"/>
    </source>
</evidence>
<dbReference type="InterPro" id="IPR005147">
    <property type="entry name" value="tRNA_synthase_B5-dom"/>
</dbReference>
<dbReference type="CDD" id="cd00769">
    <property type="entry name" value="PheRS_beta_core"/>
    <property type="match status" value="1"/>
</dbReference>
<dbReference type="NCBIfam" id="NF045760">
    <property type="entry name" value="YtpR"/>
    <property type="match status" value="1"/>
</dbReference>
<evidence type="ECO:0000256" key="10">
    <source>
        <dbReference type="ARBA" id="ARBA00022842"/>
    </source>
</evidence>
<dbReference type="GO" id="GO:0005524">
    <property type="term" value="F:ATP binding"/>
    <property type="evidence" value="ECO:0007669"/>
    <property type="project" value="UniProtKB-UniRule"/>
</dbReference>
<dbReference type="SMART" id="SM00896">
    <property type="entry name" value="FDX-ACB"/>
    <property type="match status" value="1"/>
</dbReference>
<dbReference type="EMBL" id="WELI01000005">
    <property type="protein sequence ID" value="KAB7730384.1"/>
    <property type="molecule type" value="Genomic_DNA"/>
</dbReference>
<evidence type="ECO:0000256" key="8">
    <source>
        <dbReference type="ARBA" id="ARBA00022741"/>
    </source>
</evidence>
<dbReference type="Pfam" id="PF01588">
    <property type="entry name" value="tRNA_bind"/>
    <property type="match status" value="1"/>
</dbReference>
<dbReference type="GO" id="GO:0009328">
    <property type="term" value="C:phenylalanine-tRNA ligase complex"/>
    <property type="evidence" value="ECO:0007669"/>
    <property type="project" value="TreeGrafter"/>
</dbReference>
<keyword evidence="4 15" id="KW-0963">Cytoplasm</keyword>
<evidence type="ECO:0000256" key="9">
    <source>
        <dbReference type="ARBA" id="ARBA00022840"/>
    </source>
</evidence>
<dbReference type="PROSITE" id="PS51447">
    <property type="entry name" value="FDX_ACB"/>
    <property type="match status" value="1"/>
</dbReference>
<evidence type="ECO:0000256" key="16">
    <source>
        <dbReference type="PROSITE-ProRule" id="PRU00209"/>
    </source>
</evidence>
<dbReference type="NCBIfam" id="TIGR00472">
    <property type="entry name" value="pheT_bact"/>
    <property type="match status" value="1"/>
</dbReference>
<proteinExistence type="inferred from homology"/>
<keyword evidence="9 15" id="KW-0067">ATP-binding</keyword>
<dbReference type="SUPFAM" id="SSF46955">
    <property type="entry name" value="Putative DNA-binding domain"/>
    <property type="match status" value="1"/>
</dbReference>
<dbReference type="InterPro" id="IPR005121">
    <property type="entry name" value="Fdx_antiC-bd"/>
</dbReference>
<keyword evidence="13 15" id="KW-0030">Aminoacyl-tRNA synthetase</keyword>
<dbReference type="RefSeq" id="WP_152124971.1">
    <property type="nucleotide sequence ID" value="NZ_WELI01000005.1"/>
</dbReference>
<feature type="binding site" evidence="15">
    <location>
        <position position="487"/>
    </location>
    <ligand>
        <name>Mg(2+)</name>
        <dbReference type="ChEBI" id="CHEBI:18420"/>
        <note>shared with alpha subunit</note>
    </ligand>
</feature>
<comment type="subcellular location">
    <subcellularLocation>
        <location evidence="1 15">Cytoplasm</location>
    </subcellularLocation>
</comment>
<sequence>MTISYKWLQQFIELTEDPEQVGKMLTSTGLEVEGIERVEAVKGGLEGVVIGEVLTCERHPDADKLSLTTVDAGTGTPLNIVCGAPNVAAGQRVVVALVGATLYPTNPNGGPAEPLTIKKAKIRGAASEGMICAEDEIGLGHSHAGILVLDTDVPNGTPAAEYFKLQPDYQIEIGLTPNRIDAASHMGVARDLHALTGRSITLPSVDAFRVDSTDFPLDVQVEATEACPRYAGLTISGLTVQESPDWLKQRLLSIGLTPINNVVDVTNFVCHDLGQPLHAFDADQIEGGKVVVKTLPEGTPFVTLDGTERQLKATDLMICNGNPNPAEAGMCIAGVFGGKKSGVSEQTTRIFLESAHFSAASVRQTVQHHDLRTDASFRFERGTDPNLPVYALQRAALLIQEVAGGQISSDIVDIYPTPVAPFRVPVRYRNIDRLIGIQIDRAEIARILNALDIQLDEVVSEPAPNAGFIAVVPPYRVDVTREADVIEEILRIYGVDNVPLSATLRADSLSEFPTIDVNQLQGRIGEILAGNGFYEIMSLSLTRPAYHDAIRSALPGADVTLLNPLSDELSVMRQTLLFSALEAMVYNLNRRQKDLAFFEFGKVYHQKETTDPQTGAAGRKYVETMRLSLAMVGNRQAESWQQKTQPVTFHDLAAAVQRVLSSLRVRSFDSQPTDSPLFQYGLTYSVNKKPVVSLGLVNPKLTKLVDLKQPVFYADFDWQALMKAYSGKAKYEEVPRFPDVRRDLSLVLDKAVTFDQISKLAHQTERKLLRSVGVFDVYEGENLGAGKKSYSVSFTLQDPTQTLNDAVIDKTMQRLMGAFERDLGAVIRK</sequence>
<keyword evidence="6 15" id="KW-0436">Ligase</keyword>
<keyword evidence="5 16" id="KW-0820">tRNA-binding</keyword>
<evidence type="ECO:0000259" key="17">
    <source>
        <dbReference type="PROSITE" id="PS50886"/>
    </source>
</evidence>
<dbReference type="SUPFAM" id="SSF50249">
    <property type="entry name" value="Nucleic acid-binding proteins"/>
    <property type="match status" value="1"/>
</dbReference>
<keyword evidence="8 15" id="KW-0547">Nucleotide-binding</keyword>
<dbReference type="HAMAP" id="MF_00283">
    <property type="entry name" value="Phe_tRNA_synth_beta1"/>
    <property type="match status" value="1"/>
</dbReference>
<dbReference type="Gene3D" id="3.30.70.380">
    <property type="entry name" value="Ferrodoxin-fold anticodon-binding domain"/>
    <property type="match status" value="1"/>
</dbReference>
<keyword evidence="11 16" id="KW-0694">RNA-binding</keyword>
<feature type="binding site" evidence="15">
    <location>
        <position position="478"/>
    </location>
    <ligand>
        <name>Mg(2+)</name>
        <dbReference type="ChEBI" id="CHEBI:18420"/>
        <note>shared with alpha subunit</note>
    </ligand>
</feature>
<evidence type="ECO:0000256" key="3">
    <source>
        <dbReference type="ARBA" id="ARBA00011209"/>
    </source>
</evidence>
<dbReference type="PANTHER" id="PTHR10947:SF0">
    <property type="entry name" value="PHENYLALANINE--TRNA LIGASE BETA SUBUNIT"/>
    <property type="match status" value="1"/>
</dbReference>
<evidence type="ECO:0000256" key="12">
    <source>
        <dbReference type="ARBA" id="ARBA00022917"/>
    </source>
</evidence>
<dbReference type="CDD" id="cd02796">
    <property type="entry name" value="tRNA_bind_bactPheRS"/>
    <property type="match status" value="1"/>
</dbReference>
<keyword evidence="21" id="KW-1185">Reference proteome</keyword>
<evidence type="ECO:0000313" key="21">
    <source>
        <dbReference type="Proteomes" id="UP000488299"/>
    </source>
</evidence>
<keyword evidence="7 15" id="KW-0479">Metal-binding</keyword>
<dbReference type="SMART" id="SM00873">
    <property type="entry name" value="B3_4"/>
    <property type="match status" value="1"/>
</dbReference>
<dbReference type="SUPFAM" id="SSF56037">
    <property type="entry name" value="PheT/TilS domain"/>
    <property type="match status" value="1"/>
</dbReference>
<dbReference type="InterPro" id="IPR041616">
    <property type="entry name" value="PheRS_beta_core"/>
</dbReference>
<dbReference type="FunFam" id="2.40.50.140:FF:000045">
    <property type="entry name" value="Phenylalanine--tRNA ligase beta subunit"/>
    <property type="match status" value="1"/>
</dbReference>
<dbReference type="Pfam" id="PF17759">
    <property type="entry name" value="tRNA_synthFbeta"/>
    <property type="match status" value="1"/>
</dbReference>
<dbReference type="InterPro" id="IPR012340">
    <property type="entry name" value="NA-bd_OB-fold"/>
</dbReference>
<dbReference type="SUPFAM" id="SSF55681">
    <property type="entry name" value="Class II aaRS and biotin synthetases"/>
    <property type="match status" value="1"/>
</dbReference>
<dbReference type="Gene3D" id="3.50.40.10">
    <property type="entry name" value="Phenylalanyl-trna Synthetase, Chain B, domain 3"/>
    <property type="match status" value="1"/>
</dbReference>
<keyword evidence="12 15" id="KW-0648">Protein biosynthesis</keyword>
<dbReference type="InterPro" id="IPR045864">
    <property type="entry name" value="aa-tRNA-synth_II/BPL/LPL"/>
</dbReference>
<evidence type="ECO:0000256" key="2">
    <source>
        <dbReference type="ARBA" id="ARBA00008653"/>
    </source>
</evidence>
<dbReference type="GO" id="GO:0006432">
    <property type="term" value="P:phenylalanyl-tRNA aminoacylation"/>
    <property type="evidence" value="ECO:0007669"/>
    <property type="project" value="UniProtKB-UniRule"/>
</dbReference>
<keyword evidence="10 15" id="KW-0460">Magnesium</keyword>
<dbReference type="PANTHER" id="PTHR10947">
    <property type="entry name" value="PHENYLALANYL-TRNA SYNTHETASE BETA CHAIN AND LEUCINE-RICH REPEAT-CONTAINING PROTEIN 47"/>
    <property type="match status" value="1"/>
</dbReference>
<feature type="domain" description="TRNA-binding" evidence="17">
    <location>
        <begin position="42"/>
        <end position="160"/>
    </location>
</feature>
<evidence type="ECO:0000256" key="13">
    <source>
        <dbReference type="ARBA" id="ARBA00023146"/>
    </source>
</evidence>
<comment type="cofactor">
    <cofactor evidence="15">
        <name>Mg(2+)</name>
        <dbReference type="ChEBI" id="CHEBI:18420"/>
    </cofactor>
    <text evidence="15">Binds 2 magnesium ions per tetramer.</text>
</comment>
<feature type="domain" description="FDX-ACB" evidence="18">
    <location>
        <begin position="735"/>
        <end position="828"/>
    </location>
</feature>
<evidence type="ECO:0000256" key="5">
    <source>
        <dbReference type="ARBA" id="ARBA00022555"/>
    </source>
</evidence>
<feature type="binding site" evidence="15">
    <location>
        <position position="488"/>
    </location>
    <ligand>
        <name>Mg(2+)</name>
        <dbReference type="ChEBI" id="CHEBI:18420"/>
        <note>shared with alpha subunit</note>
    </ligand>
</feature>
<name>A0A7J5TZ23_9BACT</name>
<comment type="caution">
    <text evidence="20">The sequence shown here is derived from an EMBL/GenBank/DDBJ whole genome shotgun (WGS) entry which is preliminary data.</text>
</comment>
<dbReference type="InterPro" id="IPR005146">
    <property type="entry name" value="B3/B4_tRNA-bd"/>
</dbReference>
<dbReference type="SMART" id="SM00874">
    <property type="entry name" value="B5"/>
    <property type="match status" value="1"/>
</dbReference>
<dbReference type="GO" id="GO:0000049">
    <property type="term" value="F:tRNA binding"/>
    <property type="evidence" value="ECO:0007669"/>
    <property type="project" value="UniProtKB-UniRule"/>
</dbReference>
<dbReference type="InterPro" id="IPR002547">
    <property type="entry name" value="tRNA-bd_dom"/>
</dbReference>
<dbReference type="AlphaFoldDB" id="A0A7J5TZ23"/>